<protein>
    <recommendedName>
        <fullName evidence="4">MAP domain-containing protein</fullName>
    </recommendedName>
</protein>
<organism evidence="5 6">
    <name type="scientific">Staphylococcus pseudintermedius</name>
    <dbReference type="NCBI Taxonomy" id="283734"/>
    <lineage>
        <taxon>Bacteria</taxon>
        <taxon>Bacillati</taxon>
        <taxon>Bacillota</taxon>
        <taxon>Bacilli</taxon>
        <taxon>Bacillales</taxon>
        <taxon>Staphylococcaceae</taxon>
        <taxon>Staphylococcus</taxon>
        <taxon>Staphylococcus intermedius group</taxon>
    </lineage>
</organism>
<feature type="repeat" description="MAP" evidence="3">
    <location>
        <begin position="1"/>
        <end position="76"/>
    </location>
</feature>
<dbReference type="PROSITE" id="PS51223">
    <property type="entry name" value="MAP"/>
    <property type="match status" value="1"/>
</dbReference>
<feature type="non-terminal residue" evidence="5">
    <location>
        <position position="1"/>
    </location>
</feature>
<keyword evidence="1" id="KW-0732">Signal</keyword>
<evidence type="ECO:0000256" key="1">
    <source>
        <dbReference type="ARBA" id="ARBA00022729"/>
    </source>
</evidence>
<evidence type="ECO:0000256" key="3">
    <source>
        <dbReference type="PROSITE-ProRule" id="PRU00567"/>
    </source>
</evidence>
<sequence>QLNQKVKSALNNEYQLSNKDINRAKTAKYTVTWNNGKKQTISLKNDAALSAQKLNVKDIQQIDIVVKNQTAKQDVKSVPYTVTIDGQTAYVQSFLNISNKNVTNFY</sequence>
<proteinExistence type="predicted"/>
<dbReference type="STRING" id="937773.SPSINT_1487"/>
<evidence type="ECO:0000256" key="2">
    <source>
        <dbReference type="ARBA" id="ARBA00022737"/>
    </source>
</evidence>
<dbReference type="Proteomes" id="UP000246351">
    <property type="component" value="Unassembled WGS sequence"/>
</dbReference>
<evidence type="ECO:0000259" key="4">
    <source>
        <dbReference type="PROSITE" id="PS51223"/>
    </source>
</evidence>
<feature type="domain" description="MAP" evidence="4">
    <location>
        <begin position="1"/>
        <end position="76"/>
    </location>
</feature>
<evidence type="ECO:0000313" key="6">
    <source>
        <dbReference type="Proteomes" id="UP000246351"/>
    </source>
</evidence>
<accession>A0A317Z382</accession>
<gene>
    <name evidence="5" type="ORF">DD924_19665</name>
</gene>
<reference evidence="5 6" key="1">
    <citation type="journal article" date="2018" name="Vet. Microbiol.">
        <title>Clonal diversity and geographic distribution of methicillin-resistant Staphylococcus pseudintermedius from Australian animals: Discovery of novel sequence types.</title>
        <authorList>
            <person name="Worthing K.A."/>
            <person name="Abraham S."/>
            <person name="Coombs G.W."/>
            <person name="Pang S."/>
            <person name="Saputra S."/>
            <person name="Jordan D."/>
            <person name="Trott D.J."/>
            <person name="Norris J.M."/>
        </authorList>
    </citation>
    <scope>NUCLEOTIDE SEQUENCE [LARGE SCALE GENOMIC DNA]</scope>
    <source>
        <strain evidence="5 6">ST71 3</strain>
    </source>
</reference>
<dbReference type="InterPro" id="IPR005298">
    <property type="entry name" value="MAP_dom"/>
</dbReference>
<dbReference type="AlphaFoldDB" id="A0A317Z382"/>
<feature type="non-terminal residue" evidence="5">
    <location>
        <position position="106"/>
    </location>
</feature>
<dbReference type="EMBL" id="QEIV01002471">
    <property type="protein sequence ID" value="PWZ93503.1"/>
    <property type="molecule type" value="Genomic_DNA"/>
</dbReference>
<dbReference type="Gene3D" id="3.10.20.120">
    <property type="match status" value="2"/>
</dbReference>
<dbReference type="Pfam" id="PF03642">
    <property type="entry name" value="MAP"/>
    <property type="match status" value="1"/>
</dbReference>
<name>A0A317Z382_STAPS</name>
<keyword evidence="2" id="KW-0677">Repeat</keyword>
<evidence type="ECO:0000313" key="5">
    <source>
        <dbReference type="EMBL" id="PWZ93503.1"/>
    </source>
</evidence>
<comment type="caution">
    <text evidence="5">The sequence shown here is derived from an EMBL/GenBank/DDBJ whole genome shotgun (WGS) entry which is preliminary data.</text>
</comment>